<dbReference type="EMBL" id="JAVRIE010000007">
    <property type="protein sequence ID" value="MDT0583971.1"/>
    <property type="molecule type" value="Genomic_DNA"/>
</dbReference>
<comment type="caution">
    <text evidence="1">The sequence shown here is derived from an EMBL/GenBank/DDBJ whole genome shotgun (WGS) entry which is preliminary data.</text>
</comment>
<organism evidence="1 2">
    <name type="scientific">Brumicola blandensis</name>
    <dbReference type="NCBI Taxonomy" id="3075611"/>
    <lineage>
        <taxon>Bacteria</taxon>
        <taxon>Pseudomonadati</taxon>
        <taxon>Pseudomonadota</taxon>
        <taxon>Gammaproteobacteria</taxon>
        <taxon>Alteromonadales</taxon>
        <taxon>Alteromonadaceae</taxon>
        <taxon>Brumicola</taxon>
    </lineage>
</organism>
<accession>A0AAW8R755</accession>
<evidence type="ECO:0000313" key="2">
    <source>
        <dbReference type="Proteomes" id="UP001249020"/>
    </source>
</evidence>
<protein>
    <submittedName>
        <fullName evidence="1">DUF1415 domain-containing protein</fullName>
    </submittedName>
</protein>
<gene>
    <name evidence="1" type="ORF">RM544_15595</name>
</gene>
<keyword evidence="2" id="KW-1185">Reference proteome</keyword>
<dbReference type="Proteomes" id="UP001249020">
    <property type="component" value="Unassembled WGS sequence"/>
</dbReference>
<sequence>MQTNDDARVIQNTLHWVDKVIIGENLCPFAKKEREQKSIRTLCCREEETAYTLQTLLDELVFLDNNSQVETTLFILPDTYHDFFDYLDLVDTANKLLQREDYEGIYQLATFHPSYLFADAPAEDTSHYTNRSPYPMLHIIREESLEKALERYPNPEQIPERNISHAQKLGAQFFKQILAYDSSKH</sequence>
<dbReference type="RefSeq" id="WP_311362742.1">
    <property type="nucleotide sequence ID" value="NZ_JAVRIE010000007.1"/>
</dbReference>
<evidence type="ECO:0000313" key="1">
    <source>
        <dbReference type="EMBL" id="MDT0583971.1"/>
    </source>
</evidence>
<proteinExistence type="predicted"/>
<dbReference type="Pfam" id="PF07209">
    <property type="entry name" value="DUF1415"/>
    <property type="match status" value="1"/>
</dbReference>
<dbReference type="AlphaFoldDB" id="A0AAW8R755"/>
<name>A0AAW8R755_9ALTE</name>
<reference evidence="1 2" key="1">
    <citation type="submission" date="2023-09" db="EMBL/GenBank/DDBJ databases">
        <authorList>
            <person name="Rey-Velasco X."/>
        </authorList>
    </citation>
    <scope>NUCLEOTIDE SEQUENCE [LARGE SCALE GENOMIC DNA]</scope>
    <source>
        <strain evidence="1 2">W409</strain>
    </source>
</reference>
<dbReference type="InterPro" id="IPR009858">
    <property type="entry name" value="DUF1415"/>
</dbReference>